<dbReference type="Gene3D" id="1.20.5.170">
    <property type="match status" value="1"/>
</dbReference>
<dbReference type="Pfam" id="PF06605">
    <property type="entry name" value="Prophage_tail"/>
    <property type="match status" value="1"/>
</dbReference>
<dbReference type="InterPro" id="IPR010572">
    <property type="entry name" value="Tail_dom"/>
</dbReference>
<proteinExistence type="predicted"/>
<dbReference type="SUPFAM" id="SSF57997">
    <property type="entry name" value="Tropomyosin"/>
    <property type="match status" value="1"/>
</dbReference>
<feature type="coiled-coil region" evidence="1">
    <location>
        <begin position="472"/>
        <end position="506"/>
    </location>
</feature>
<protein>
    <recommendedName>
        <fullName evidence="2">Tail spike domain-containing protein</fullName>
    </recommendedName>
</protein>
<dbReference type="Proteomes" id="UP000262195">
    <property type="component" value="Unassembled WGS sequence"/>
</dbReference>
<reference evidence="3 4" key="1">
    <citation type="journal article" date="2018" name="Nat. Biotechnol.">
        <title>A standardized bacterial taxonomy based on genome phylogeny substantially revises the tree of life.</title>
        <authorList>
            <person name="Parks D.H."/>
            <person name="Chuvochina M."/>
            <person name="Waite D.W."/>
            <person name="Rinke C."/>
            <person name="Skarshewski A."/>
            <person name="Chaumeil P.A."/>
            <person name="Hugenholtz P."/>
        </authorList>
    </citation>
    <scope>NUCLEOTIDE SEQUENCE [LARGE SCALE GENOMIC DNA]</scope>
    <source>
        <strain evidence="3">UBA11306</strain>
    </source>
</reference>
<dbReference type="STRING" id="1121105.GCA_000421665_01324"/>
<evidence type="ECO:0000313" key="3">
    <source>
        <dbReference type="EMBL" id="HCS93135.1"/>
    </source>
</evidence>
<organism evidence="3 4">
    <name type="scientific">Bavariicoccus seileri</name>
    <dbReference type="NCBI Taxonomy" id="549685"/>
    <lineage>
        <taxon>Bacteria</taxon>
        <taxon>Bacillati</taxon>
        <taxon>Bacillota</taxon>
        <taxon>Bacilli</taxon>
        <taxon>Lactobacillales</taxon>
        <taxon>Enterococcaceae</taxon>
        <taxon>Bavariicoccus</taxon>
    </lineage>
</organism>
<comment type="caution">
    <text evidence="3">The sequence shown here is derived from an EMBL/GenBank/DDBJ whole genome shotgun (WGS) entry which is preliminary data.</text>
</comment>
<feature type="coiled-coil region" evidence="1">
    <location>
        <begin position="1363"/>
        <end position="1397"/>
    </location>
</feature>
<sequence length="1542" mass="171728">MTNFYLTDRKFNLISVIATTNDTPIYFEDVQDVQSIEEAARSFTGTITIDENKRTIENWNKADEMSKVGNYILYKDRQNQSVFITIESQEIDPVGCTIDIAGHDAGIDLINEVVAEDKPDKQYTIAEYINKYTWDSGWEIGRNEASNLSRKLTGWESDDTALGRILSVAKGFDVELDFSFDVNGLDVVHRYINIYRKRGTDDNVTLYVNKEIEKIVTTTDIYDLCTSIKAIGGEDEKTKKNVTLRGYKWTDSDGRFTLNADGILRDTQSVQLWSRLLSNENPNPLHHHIQRYVKYESKSQAQILKSALSDLKKRCEPAVNYKVEIVHFPALVKIGDTIKLVDEQRTLYLSARVLELKYDYAIENAEATLGDYLIQEGRISSDLQDLANTLKDKVANMQKDVDLKAEYLAQATAPEKTINVIWIDTSNSEGTGVDIPRIYDPETENWVKIVPTQPSEVHAFSKIDGDKIAIDVEQIKEDAKQLSENVEQATEEANERYKEVTQLKTDVDTVSHTVDEQGNSITSLVTKVNDNGQDITQLKQDSTGFKQTVANLKDDVEGTTGKITQLEQNVDGFKSTVQSTYATKDALETQTDKITQATQDLSGFKQTVSEKYATKNALGEVDSKVSSAEQDLSGFKTTVANTYATKTTVNSVQQDADKAQQDVDDLGVSLDTQTQKLSQLSQTVDGFKQTVSETNEKIISLTPSTRNLLLNSQTLLSEDSTSPITGSNVYGWDNGGNLLLGTSSELKTYTMPSYYFGKSRINLSPLGIKAGDTLTYSVYLVVPSNATSGVQARIQLRSTSEFEPRQSQFGNAIAAGTEGWSTVTWTIPSGWDYSVEACYTRYENPTSSSFNFQAKCDKLEVNSTATPYVNESSGRNLIPNTSFIDDKVPPRGSVGNPNSVFVTEDGYRCQYWKNTDNVYDLGWYIRKSNFLVIPKVGDKFTVSFVAKGKGSMRAVFMENADITKGDNGSLSSTWKKFVIQGTHSATTGALIFYLTNEVSGSEIYLRNIKVEEGIIDNPVYSPAPEDFTPSQNPIFLSPQIEGTRNFIRAQRDSDGFSGDVYSGWIPEGVGENLLQNSDPESISGAINGWSRAGTSIVTTKHSNYYGGQKECFLIRTTNTAELTSDNTTRFDIKPNTTYTVSFMGLAGGNVSSMDIQWLSRASGSTADFDNARAVISNKRLTTGTADRYSVTFKTNSTDTSCIIRFDNNGSTDGKEAWLLFGEVKVEEGSQATPYYPNSSEYALDHTQMALANTIGEGYLTDSIVNKGSIAVHFKARASQEVDFSMMQWVVYSDQERLLLKPESIHVTKDWQQFTLYYPNLGKSVDLLRFSPHQLLTQGIRLNDFYLDLCEWYVGAGNKATPWVAASEDAFNQIEDAKDSLNNNINNVREELTSSIEQTSSEILSTVSESYITSSDYGDFVEQTSTALKQTSEDFTFSFKDLTGQLNDLDGNTSEQFDVIRKYIQFIDGRIDIGQSDSTTKLSITNDKISMIQGGSEVMYITDQLLYIDKGVFVSSLQVSEHIWTQLSPDQPDVLSLEWMGDN</sequence>
<feature type="domain" description="Tail spike" evidence="2">
    <location>
        <begin position="112"/>
        <end position="370"/>
    </location>
</feature>
<gene>
    <name evidence="3" type="ORF">DIW15_00300</name>
</gene>
<dbReference type="NCBIfam" id="TIGR01665">
    <property type="entry name" value="put_anti_recept"/>
    <property type="match status" value="1"/>
</dbReference>
<accession>A0A3D4S2S2</accession>
<dbReference type="InterPro" id="IPR007119">
    <property type="entry name" value="Phage_tail_spike_N"/>
</dbReference>
<dbReference type="EMBL" id="DQHO01000003">
    <property type="protein sequence ID" value="HCS93135.1"/>
    <property type="molecule type" value="Genomic_DNA"/>
</dbReference>
<keyword evidence="1" id="KW-0175">Coiled coil</keyword>
<evidence type="ECO:0000313" key="4">
    <source>
        <dbReference type="Proteomes" id="UP000262195"/>
    </source>
</evidence>
<name>A0A3D4S2S2_9ENTE</name>
<evidence type="ECO:0000259" key="2">
    <source>
        <dbReference type="Pfam" id="PF06605"/>
    </source>
</evidence>
<dbReference type="Gene3D" id="2.60.120.260">
    <property type="entry name" value="Galactose-binding domain-like"/>
    <property type="match status" value="1"/>
</dbReference>
<evidence type="ECO:0000256" key="1">
    <source>
        <dbReference type="SAM" id="Coils"/>
    </source>
</evidence>